<dbReference type="InterPro" id="IPR013785">
    <property type="entry name" value="Aldolase_TIM"/>
</dbReference>
<protein>
    <submittedName>
        <fullName evidence="6">Radical SAM protein</fullName>
    </submittedName>
</protein>
<keyword evidence="2" id="KW-0479">Metal-binding</keyword>
<dbReference type="Proteomes" id="UP000277633">
    <property type="component" value="Unassembled WGS sequence"/>
</dbReference>
<sequence>MVKGLEHYKAILQGKVRPRYLEAKASGLLEEKVKEAERVLLSCEFCERKCKVNRLAGEKGFCKCDAKARVFGAHAHFGEEPELVPSATIFFAGCTMRCVYCQNAPESIAPFLGNFWSENEIAEWIELMHRRGCKNVNFVGGDPTPYTYNILKALSYCSAPLPVIWNSNAYY</sequence>
<keyword evidence="1" id="KW-0949">S-adenosyl-L-methionine</keyword>
<accession>A0A497JIR1</accession>
<evidence type="ECO:0000313" key="6">
    <source>
        <dbReference type="EMBL" id="RLG69716.1"/>
    </source>
</evidence>
<organism evidence="6 7">
    <name type="scientific">Candidatus Iainarchaeum sp</name>
    <dbReference type="NCBI Taxonomy" id="3101447"/>
    <lineage>
        <taxon>Archaea</taxon>
        <taxon>Candidatus Iainarchaeota</taxon>
        <taxon>Candidatus Iainarchaeia</taxon>
        <taxon>Candidatus Iainarchaeales</taxon>
        <taxon>Candidatus Iainarchaeaceae</taxon>
        <taxon>Candidatus Iainarchaeum</taxon>
    </lineage>
</organism>
<dbReference type="GO" id="GO:0003824">
    <property type="term" value="F:catalytic activity"/>
    <property type="evidence" value="ECO:0007669"/>
    <property type="project" value="InterPro"/>
</dbReference>
<name>A0A497JIR1_9ARCH</name>
<evidence type="ECO:0000259" key="5">
    <source>
        <dbReference type="PROSITE" id="PS51918"/>
    </source>
</evidence>
<dbReference type="PROSITE" id="PS51918">
    <property type="entry name" value="RADICAL_SAM"/>
    <property type="match status" value="1"/>
</dbReference>
<dbReference type="Gene3D" id="3.20.20.70">
    <property type="entry name" value="Aldolase class I"/>
    <property type="match status" value="1"/>
</dbReference>
<dbReference type="InterPro" id="IPR007197">
    <property type="entry name" value="rSAM"/>
</dbReference>
<reference evidence="6 7" key="1">
    <citation type="submission" date="2018-06" db="EMBL/GenBank/DDBJ databases">
        <title>Extensive metabolic versatility and redundancy in microbially diverse, dynamic hydrothermal sediments.</title>
        <authorList>
            <person name="Dombrowski N."/>
            <person name="Teske A."/>
            <person name="Baker B.J."/>
        </authorList>
    </citation>
    <scope>NUCLEOTIDE SEQUENCE [LARGE SCALE GENOMIC DNA]</scope>
    <source>
        <strain evidence="6">B9_G13</strain>
    </source>
</reference>
<keyword evidence="3" id="KW-0408">Iron</keyword>
<evidence type="ECO:0000256" key="2">
    <source>
        <dbReference type="ARBA" id="ARBA00022723"/>
    </source>
</evidence>
<evidence type="ECO:0000313" key="7">
    <source>
        <dbReference type="Proteomes" id="UP000277633"/>
    </source>
</evidence>
<proteinExistence type="predicted"/>
<evidence type="ECO:0000256" key="4">
    <source>
        <dbReference type="ARBA" id="ARBA00023014"/>
    </source>
</evidence>
<dbReference type="CDD" id="cd01335">
    <property type="entry name" value="Radical_SAM"/>
    <property type="match status" value="1"/>
</dbReference>
<dbReference type="PANTHER" id="PTHR43075:SF1">
    <property type="entry name" value="FORMATE LYASE ACTIVATING ENZYME, PUTATIVE (AFU_ORTHOLOGUE AFUA_2G15630)-RELATED"/>
    <property type="match status" value="1"/>
</dbReference>
<evidence type="ECO:0000256" key="3">
    <source>
        <dbReference type="ARBA" id="ARBA00023004"/>
    </source>
</evidence>
<dbReference type="InterPro" id="IPR040085">
    <property type="entry name" value="MJ0674-like"/>
</dbReference>
<gene>
    <name evidence="6" type="ORF">DRO07_01770</name>
</gene>
<dbReference type="GO" id="GO:0051536">
    <property type="term" value="F:iron-sulfur cluster binding"/>
    <property type="evidence" value="ECO:0007669"/>
    <property type="project" value="UniProtKB-KW"/>
</dbReference>
<dbReference type="GO" id="GO:0046872">
    <property type="term" value="F:metal ion binding"/>
    <property type="evidence" value="ECO:0007669"/>
    <property type="project" value="UniProtKB-KW"/>
</dbReference>
<dbReference type="SFLD" id="SFLDS00029">
    <property type="entry name" value="Radical_SAM"/>
    <property type="match status" value="1"/>
</dbReference>
<dbReference type="PANTHER" id="PTHR43075">
    <property type="entry name" value="FORMATE LYASE ACTIVATING ENZYME, PUTATIVE (AFU_ORTHOLOGUE AFUA_2G15630)-RELATED"/>
    <property type="match status" value="1"/>
</dbReference>
<feature type="domain" description="Radical SAM core" evidence="5">
    <location>
        <begin position="76"/>
        <end position="171"/>
    </location>
</feature>
<keyword evidence="4" id="KW-0411">Iron-sulfur</keyword>
<dbReference type="InterPro" id="IPR058240">
    <property type="entry name" value="rSAM_sf"/>
</dbReference>
<evidence type="ECO:0000256" key="1">
    <source>
        <dbReference type="ARBA" id="ARBA00022691"/>
    </source>
</evidence>
<dbReference type="EMBL" id="QMWO01000053">
    <property type="protein sequence ID" value="RLG69716.1"/>
    <property type="molecule type" value="Genomic_DNA"/>
</dbReference>
<dbReference type="Pfam" id="PF04055">
    <property type="entry name" value="Radical_SAM"/>
    <property type="match status" value="1"/>
</dbReference>
<comment type="caution">
    <text evidence="6">The sequence shown here is derived from an EMBL/GenBank/DDBJ whole genome shotgun (WGS) entry which is preliminary data.</text>
</comment>
<feature type="non-terminal residue" evidence="6">
    <location>
        <position position="171"/>
    </location>
</feature>
<dbReference type="AlphaFoldDB" id="A0A497JIR1"/>
<dbReference type="SUPFAM" id="SSF102114">
    <property type="entry name" value="Radical SAM enzymes"/>
    <property type="match status" value="1"/>
</dbReference>